<feature type="transmembrane region" description="Helical" evidence="7">
    <location>
        <begin position="314"/>
        <end position="341"/>
    </location>
</feature>
<feature type="transmembrane region" description="Helical" evidence="7">
    <location>
        <begin position="361"/>
        <end position="383"/>
    </location>
</feature>
<reference evidence="11" key="2">
    <citation type="submission" date="2017-05" db="EMBL/GenBank/DDBJ databases">
        <authorList>
            <consortium name="The Broad Institute Genomics Platform"/>
            <consortium name="The Broad Institute Genomic Center for Infectious Diseases"/>
            <person name="Earl A."/>
            <person name="Manson A."/>
            <person name="Schwartman J."/>
            <person name="Gilmore M."/>
            <person name="Abouelleil A."/>
            <person name="Cao P."/>
            <person name="Chapman S."/>
            <person name="Cusick C."/>
            <person name="Shea T."/>
            <person name="Young S."/>
            <person name="Neafsey D."/>
            <person name="Nusbaum C."/>
            <person name="Birren B."/>
        </authorList>
    </citation>
    <scope>NUCLEOTIDE SEQUENCE</scope>
    <source>
        <strain evidence="11">9E7_DIV0242</strain>
    </source>
</reference>
<evidence type="ECO:0000313" key="10">
    <source>
        <dbReference type="EMBL" id="OTP19391.1"/>
    </source>
</evidence>
<dbReference type="InterPro" id="IPR003838">
    <property type="entry name" value="ABC3_permease_C"/>
</dbReference>
<feature type="transmembrane region" description="Helical" evidence="7">
    <location>
        <begin position="20"/>
        <end position="43"/>
    </location>
</feature>
<dbReference type="EMBL" id="NGMM01000001">
    <property type="protein sequence ID" value="OTP19391.1"/>
    <property type="molecule type" value="Genomic_DNA"/>
</dbReference>
<evidence type="ECO:0008006" key="13">
    <source>
        <dbReference type="Google" id="ProtNLM"/>
    </source>
</evidence>
<dbReference type="Pfam" id="PF02687">
    <property type="entry name" value="FtsX"/>
    <property type="match status" value="2"/>
</dbReference>
<dbReference type="Pfam" id="PF12704">
    <property type="entry name" value="MacB_PCD"/>
    <property type="match status" value="1"/>
</dbReference>
<gene>
    <name evidence="11" type="ORF">A5888_001191</name>
    <name evidence="10" type="ORF">A5888_001208</name>
</gene>
<keyword evidence="12" id="KW-1185">Reference proteome</keyword>
<evidence type="ECO:0000256" key="7">
    <source>
        <dbReference type="SAM" id="Phobius"/>
    </source>
</evidence>
<dbReference type="RefSeq" id="WP_086348269.1">
    <property type="nucleotide sequence ID" value="NZ_CP147247.1"/>
</dbReference>
<evidence type="ECO:0000259" key="8">
    <source>
        <dbReference type="Pfam" id="PF02687"/>
    </source>
</evidence>
<feature type="transmembrane region" description="Helical" evidence="7">
    <location>
        <begin position="442"/>
        <end position="462"/>
    </location>
</feature>
<keyword evidence="3 7" id="KW-0812">Transmembrane</keyword>
<dbReference type="Proteomes" id="UP000195141">
    <property type="component" value="Chromosome"/>
</dbReference>
<feature type="domain" description="ABC3 transporter permease C-terminal" evidence="8">
    <location>
        <begin position="269"/>
        <end position="393"/>
    </location>
</feature>
<reference evidence="10" key="1">
    <citation type="submission" date="2017-05" db="EMBL/GenBank/DDBJ databases">
        <title>The Genome Sequence of Enterococcus sp. 9E7_DIV0242.</title>
        <authorList>
            <consortium name="The Broad Institute Genomics Platform"/>
            <consortium name="The Broad Institute Genomic Center for Infectious Diseases"/>
            <person name="Earl A."/>
            <person name="Manson A."/>
            <person name="Schwartman J."/>
            <person name="Gilmore M."/>
            <person name="Abouelleil A."/>
            <person name="Cao P."/>
            <person name="Chapman S."/>
            <person name="Cusick C."/>
            <person name="Shea T."/>
            <person name="Young S."/>
            <person name="Neafsey D."/>
            <person name="Nusbaum C."/>
            <person name="Birren B."/>
        </authorList>
    </citation>
    <scope>NUCLEOTIDE SEQUENCE [LARGE SCALE GENOMIC DNA]</scope>
    <source>
        <strain evidence="10">9E7_DIV0242</strain>
    </source>
</reference>
<evidence type="ECO:0000256" key="4">
    <source>
        <dbReference type="ARBA" id="ARBA00022989"/>
    </source>
</evidence>
<comment type="similarity">
    <text evidence="6">Belongs to the ABC-4 integral membrane protein family.</text>
</comment>
<dbReference type="OrthoDB" id="9793166at2"/>
<dbReference type="InterPro" id="IPR050250">
    <property type="entry name" value="Macrolide_Exporter_MacB"/>
</dbReference>
<feature type="transmembrane region" description="Helical" evidence="7">
    <location>
        <begin position="264"/>
        <end position="286"/>
    </location>
</feature>
<keyword evidence="5 7" id="KW-0472">Membrane</keyword>
<dbReference type="PANTHER" id="PTHR30572:SF4">
    <property type="entry name" value="ABC TRANSPORTER PERMEASE YTRF"/>
    <property type="match status" value="1"/>
</dbReference>
<keyword evidence="2" id="KW-1003">Cell membrane</keyword>
<organism evidence="10">
    <name type="scientific">Candidatus Enterococcus clewellii</name>
    <dbReference type="NCBI Taxonomy" id="1834193"/>
    <lineage>
        <taxon>Bacteria</taxon>
        <taxon>Bacillati</taxon>
        <taxon>Bacillota</taxon>
        <taxon>Bacilli</taxon>
        <taxon>Lactobacillales</taxon>
        <taxon>Enterococcaceae</taxon>
        <taxon>Enterococcus</taxon>
    </lineage>
</organism>
<reference evidence="11" key="3">
    <citation type="submission" date="2024-03" db="EMBL/GenBank/DDBJ databases">
        <title>The Genome Sequence of Enterococcus sp. DIV0242b.</title>
        <authorList>
            <consortium name="The Broad Institute Genomics Platform"/>
            <consortium name="The Broad Institute Microbial Omics Core"/>
            <consortium name="The Broad Institute Genomic Center for Infectious Diseases"/>
            <person name="Earl A."/>
            <person name="Manson A."/>
            <person name="Gilmore M."/>
            <person name="Schwartman J."/>
            <person name="Shea T."/>
            <person name="Abouelleil A."/>
            <person name="Cao P."/>
            <person name="Chapman S."/>
            <person name="Cusick C."/>
            <person name="Young S."/>
            <person name="Neafsey D."/>
            <person name="Nusbaum C."/>
            <person name="Birren B."/>
        </authorList>
    </citation>
    <scope>NUCLEOTIDE SEQUENCE</scope>
    <source>
        <strain evidence="11">9E7_DIV0242</strain>
    </source>
</reference>
<feature type="domain" description="ABC3 transporter permease C-terminal" evidence="8">
    <location>
        <begin position="723"/>
        <end position="839"/>
    </location>
</feature>
<dbReference type="AlphaFoldDB" id="A0A242KDZ6"/>
<evidence type="ECO:0000256" key="6">
    <source>
        <dbReference type="ARBA" id="ARBA00038076"/>
    </source>
</evidence>
<sequence>MNILNKITLANLKKNKARTLVTIIGVILSVAMVTAVTTSIVSLQNHMVKNTIASTGNWQIRFLDLSKKTADTIKQDEDVAQTFTTKKFGYSPLLNTKSSEDSFLSIEGYSQEAFDELPYTLSQGTLPKNEQEILLPINYQTTLETPYKIGDTITLKFGQEPIIADSDTHEAIDPQVYQTSEEQTYRVVGFIEWGIDKIYSEPCYFAVTGLTDTASAVTQYAALKKPKNIYDFSKRYADLNYQHNRSLLQSLGITGNDSFRQMSFYLGAILILLIGTGSVLLINNSFAISINERLKQFGVLSSVGATKKQLRTSVLFEGTVIGLIGIPIGLLSGILGLLITFKLLEGRFDAFGQASTLDLSFSWQTIALSIVISIVTIYISAYLPARKALKKSIISSIRQADQIKLTGKKVRTPQLIQKLFGFEATIALKNFKRNKKAYRSTIISLFVSIVLFISTASFSMYLTSGVNQSMDISSADVTYTSYGGMNKEQADELFTLVTDIPEAEETAVQRMAYFSVDLSKIALRKEYSDYLKTEDPDYKKQLKTAPLSVQIIDEETFKAYLKEQNLAEADYLKSDDPAILAIQTINQFDSTSRRIIHFDMFESKEPMTLDLLRYTADGSESTGKKLTISTYVDQGPQLLSSSYSHGLTVLIPESQASLIPKPENDDYFTFAFKTDDSKALVEKLSAILQQQNLPVDRGLTDVASYQESDRNMLFIVNVFSYGFIILMTLITIANVFNTISTSIQLRKRELAMLESVGMTEKSINKMMRFECLYYGFKSLLYGLPVAFGITYLIYTSMDLAIDQPFQLPVTSILISICSVFLIVFITMLYSVHKLRKVNIIDALRTEVV</sequence>
<evidence type="ECO:0000256" key="1">
    <source>
        <dbReference type="ARBA" id="ARBA00004651"/>
    </source>
</evidence>
<evidence type="ECO:0000256" key="3">
    <source>
        <dbReference type="ARBA" id="ARBA00022692"/>
    </source>
</evidence>
<feature type="transmembrane region" description="Helical" evidence="7">
    <location>
        <begin position="712"/>
        <end position="736"/>
    </location>
</feature>
<dbReference type="PANTHER" id="PTHR30572">
    <property type="entry name" value="MEMBRANE COMPONENT OF TRANSPORTER-RELATED"/>
    <property type="match status" value="1"/>
</dbReference>
<evidence type="ECO:0000259" key="9">
    <source>
        <dbReference type="Pfam" id="PF12704"/>
    </source>
</evidence>
<dbReference type="EMBL" id="CP147247">
    <property type="protein sequence ID" value="WYJ89469.1"/>
    <property type="molecule type" value="Genomic_DNA"/>
</dbReference>
<protein>
    <recommendedName>
        <fullName evidence="13">ABC3 transporter permease protein domain-containing protein</fullName>
    </recommendedName>
</protein>
<evidence type="ECO:0000313" key="12">
    <source>
        <dbReference type="Proteomes" id="UP000195141"/>
    </source>
</evidence>
<dbReference type="InterPro" id="IPR025857">
    <property type="entry name" value="MacB_PCD"/>
</dbReference>
<evidence type="ECO:0000256" key="2">
    <source>
        <dbReference type="ARBA" id="ARBA00022475"/>
    </source>
</evidence>
<name>A0A242KDZ6_9ENTE</name>
<evidence type="ECO:0000313" key="11">
    <source>
        <dbReference type="EMBL" id="WYJ89469.1"/>
    </source>
</evidence>
<comment type="subcellular location">
    <subcellularLocation>
        <location evidence="1">Cell membrane</location>
        <topology evidence="1">Multi-pass membrane protein</topology>
    </subcellularLocation>
</comment>
<accession>A0A242KDZ6</accession>
<feature type="transmembrane region" description="Helical" evidence="7">
    <location>
        <begin position="805"/>
        <end position="829"/>
    </location>
</feature>
<dbReference type="GO" id="GO:0005886">
    <property type="term" value="C:plasma membrane"/>
    <property type="evidence" value="ECO:0007669"/>
    <property type="project" value="UniProtKB-SubCell"/>
</dbReference>
<feature type="transmembrane region" description="Helical" evidence="7">
    <location>
        <begin position="771"/>
        <end position="793"/>
    </location>
</feature>
<feature type="domain" description="MacB-like periplasmic core" evidence="9">
    <location>
        <begin position="19"/>
        <end position="191"/>
    </location>
</feature>
<proteinExistence type="inferred from homology"/>
<keyword evidence="4 7" id="KW-1133">Transmembrane helix</keyword>
<dbReference type="GO" id="GO:0022857">
    <property type="term" value="F:transmembrane transporter activity"/>
    <property type="evidence" value="ECO:0007669"/>
    <property type="project" value="TreeGrafter"/>
</dbReference>
<evidence type="ECO:0000256" key="5">
    <source>
        <dbReference type="ARBA" id="ARBA00023136"/>
    </source>
</evidence>